<dbReference type="Pfam" id="PF24947">
    <property type="entry name" value="PGM1_C_vert_fung"/>
    <property type="match status" value="1"/>
</dbReference>
<dbReference type="FunFam" id="3.30.310.50:FF:000002">
    <property type="entry name" value="Phosphoglucomutase 5"/>
    <property type="match status" value="1"/>
</dbReference>
<dbReference type="Proteomes" id="UP000736335">
    <property type="component" value="Unassembled WGS sequence"/>
</dbReference>
<dbReference type="InterPro" id="IPR005846">
    <property type="entry name" value="A-D-PHexomutase_a/b/a-III"/>
</dbReference>
<dbReference type="Pfam" id="PF02880">
    <property type="entry name" value="PGM_PMM_III"/>
    <property type="match status" value="1"/>
</dbReference>
<dbReference type="FunFam" id="3.40.120.10:FF:000006">
    <property type="entry name" value="Phosphoglucomutase PgmA"/>
    <property type="match status" value="1"/>
</dbReference>
<dbReference type="InterPro" id="IPR005845">
    <property type="entry name" value="A-D-PHexomutase_a/b/a-II"/>
</dbReference>
<dbReference type="InterPro" id="IPR016066">
    <property type="entry name" value="A-D-PHexomutase_CS"/>
</dbReference>
<dbReference type="InterPro" id="IPR045244">
    <property type="entry name" value="PGM"/>
</dbReference>
<dbReference type="PANTHER" id="PTHR22573:SF2">
    <property type="entry name" value="PHOSPHOGLUCOMUTASE"/>
    <property type="match status" value="1"/>
</dbReference>
<evidence type="ECO:0000256" key="8">
    <source>
        <dbReference type="ARBA" id="ARBA00022842"/>
    </source>
</evidence>
<comment type="similarity">
    <text evidence="3 13">Belongs to the phosphohexose mutase family.</text>
</comment>
<dbReference type="OrthoDB" id="2291at2759"/>
<organism evidence="18 19">
    <name type="scientific">Thelephora terrestris</name>
    <dbReference type="NCBI Taxonomy" id="56493"/>
    <lineage>
        <taxon>Eukaryota</taxon>
        <taxon>Fungi</taxon>
        <taxon>Dikarya</taxon>
        <taxon>Basidiomycota</taxon>
        <taxon>Agaricomycotina</taxon>
        <taxon>Agaricomycetes</taxon>
        <taxon>Thelephorales</taxon>
        <taxon>Thelephoraceae</taxon>
        <taxon>Thelephora</taxon>
    </lineage>
</organism>
<reference evidence="18" key="1">
    <citation type="journal article" date="2020" name="Nat. Commun.">
        <title>Large-scale genome sequencing of mycorrhizal fungi provides insights into the early evolution of symbiotic traits.</title>
        <authorList>
            <person name="Miyauchi S."/>
            <person name="Kiss E."/>
            <person name="Kuo A."/>
            <person name="Drula E."/>
            <person name="Kohler A."/>
            <person name="Sanchez-Garcia M."/>
            <person name="Morin E."/>
            <person name="Andreopoulos B."/>
            <person name="Barry K.W."/>
            <person name="Bonito G."/>
            <person name="Buee M."/>
            <person name="Carver A."/>
            <person name="Chen C."/>
            <person name="Cichocki N."/>
            <person name="Clum A."/>
            <person name="Culley D."/>
            <person name="Crous P.W."/>
            <person name="Fauchery L."/>
            <person name="Girlanda M."/>
            <person name="Hayes R.D."/>
            <person name="Keri Z."/>
            <person name="LaButti K."/>
            <person name="Lipzen A."/>
            <person name="Lombard V."/>
            <person name="Magnuson J."/>
            <person name="Maillard F."/>
            <person name="Murat C."/>
            <person name="Nolan M."/>
            <person name="Ohm R.A."/>
            <person name="Pangilinan J."/>
            <person name="Pereira M.F."/>
            <person name="Perotto S."/>
            <person name="Peter M."/>
            <person name="Pfister S."/>
            <person name="Riley R."/>
            <person name="Sitrit Y."/>
            <person name="Stielow J.B."/>
            <person name="Szollosi G."/>
            <person name="Zifcakova L."/>
            <person name="Stursova M."/>
            <person name="Spatafora J.W."/>
            <person name="Tedersoo L."/>
            <person name="Vaario L.M."/>
            <person name="Yamada A."/>
            <person name="Yan M."/>
            <person name="Wang P."/>
            <person name="Xu J."/>
            <person name="Bruns T."/>
            <person name="Baldrian P."/>
            <person name="Vilgalys R."/>
            <person name="Dunand C."/>
            <person name="Henrissat B."/>
            <person name="Grigoriev I.V."/>
            <person name="Hibbett D."/>
            <person name="Nagy L.G."/>
            <person name="Martin F.M."/>
        </authorList>
    </citation>
    <scope>NUCLEOTIDE SEQUENCE</scope>
    <source>
        <strain evidence="18">UH-Tt-Lm1</strain>
    </source>
</reference>
<keyword evidence="19" id="KW-1185">Reference proteome</keyword>
<evidence type="ECO:0000256" key="11">
    <source>
        <dbReference type="ARBA" id="ARBA00049318"/>
    </source>
</evidence>
<evidence type="ECO:0000256" key="9">
    <source>
        <dbReference type="ARBA" id="ARBA00023235"/>
    </source>
</evidence>
<dbReference type="SUPFAM" id="SSF53738">
    <property type="entry name" value="Phosphoglucomutase, first 3 domains"/>
    <property type="match status" value="3"/>
</dbReference>
<reference evidence="18" key="2">
    <citation type="submission" date="2020-11" db="EMBL/GenBank/DDBJ databases">
        <authorList>
            <consortium name="DOE Joint Genome Institute"/>
            <person name="Kuo A."/>
            <person name="Miyauchi S."/>
            <person name="Kiss E."/>
            <person name="Drula E."/>
            <person name="Kohler A."/>
            <person name="Sanchez-Garcia M."/>
            <person name="Andreopoulos B."/>
            <person name="Barry K.W."/>
            <person name="Bonito G."/>
            <person name="Buee M."/>
            <person name="Carver A."/>
            <person name="Chen C."/>
            <person name="Cichocki N."/>
            <person name="Clum A."/>
            <person name="Culley D."/>
            <person name="Crous P.W."/>
            <person name="Fauchery L."/>
            <person name="Girlanda M."/>
            <person name="Hayes R."/>
            <person name="Keri Z."/>
            <person name="Labutti K."/>
            <person name="Lipzen A."/>
            <person name="Lombard V."/>
            <person name="Magnuson J."/>
            <person name="Maillard F."/>
            <person name="Morin E."/>
            <person name="Murat C."/>
            <person name="Nolan M."/>
            <person name="Ohm R."/>
            <person name="Pangilinan J."/>
            <person name="Pereira M."/>
            <person name="Perotto S."/>
            <person name="Peter M."/>
            <person name="Riley R."/>
            <person name="Sitrit Y."/>
            <person name="Stielow B."/>
            <person name="Szollosi G."/>
            <person name="Zifcakova L."/>
            <person name="Stursova M."/>
            <person name="Spatafora J.W."/>
            <person name="Tedersoo L."/>
            <person name="Vaario L.-M."/>
            <person name="Yamada A."/>
            <person name="Yan M."/>
            <person name="Wang P."/>
            <person name="Xu J."/>
            <person name="Bruns T."/>
            <person name="Baldrian P."/>
            <person name="Vilgalys R."/>
            <person name="Henrissat B."/>
            <person name="Grigoriev I.V."/>
            <person name="Hibbett D."/>
            <person name="Nagy L.G."/>
            <person name="Martin F.M."/>
        </authorList>
    </citation>
    <scope>NUCLEOTIDE SEQUENCE</scope>
    <source>
        <strain evidence="18">UH-Tt-Lm1</strain>
    </source>
</reference>
<evidence type="ECO:0000259" key="16">
    <source>
        <dbReference type="Pfam" id="PF02879"/>
    </source>
</evidence>
<evidence type="ECO:0000259" key="15">
    <source>
        <dbReference type="Pfam" id="PF02878"/>
    </source>
</evidence>
<dbReference type="PRINTS" id="PR00509">
    <property type="entry name" value="PGMPMM"/>
</dbReference>
<keyword evidence="6" id="KW-0597">Phosphoprotein</keyword>
<evidence type="ECO:0000256" key="5">
    <source>
        <dbReference type="ARBA" id="ARBA00022526"/>
    </source>
</evidence>
<accession>A0A9P6HDP9</accession>
<evidence type="ECO:0000256" key="14">
    <source>
        <dbReference type="SAM" id="MobiDB-lite"/>
    </source>
</evidence>
<evidence type="ECO:0000256" key="2">
    <source>
        <dbReference type="ARBA" id="ARBA00001946"/>
    </source>
</evidence>
<evidence type="ECO:0000256" key="3">
    <source>
        <dbReference type="ARBA" id="ARBA00010231"/>
    </source>
</evidence>
<keyword evidence="10" id="KW-0119">Carbohydrate metabolism</keyword>
<dbReference type="PROSITE" id="PS00710">
    <property type="entry name" value="PGM_PMM"/>
    <property type="match status" value="1"/>
</dbReference>
<evidence type="ECO:0000256" key="1">
    <source>
        <dbReference type="ARBA" id="ARBA00000443"/>
    </source>
</evidence>
<dbReference type="Pfam" id="PF02879">
    <property type="entry name" value="PGM_PMM_II"/>
    <property type="match status" value="1"/>
</dbReference>
<dbReference type="NCBIfam" id="NF005737">
    <property type="entry name" value="PRK07564.1-1"/>
    <property type="match status" value="1"/>
</dbReference>
<evidence type="ECO:0000313" key="19">
    <source>
        <dbReference type="Proteomes" id="UP000736335"/>
    </source>
</evidence>
<evidence type="ECO:0000256" key="10">
    <source>
        <dbReference type="ARBA" id="ARBA00023277"/>
    </source>
</evidence>
<dbReference type="Pfam" id="PF02878">
    <property type="entry name" value="PGM_PMM_I"/>
    <property type="match status" value="1"/>
</dbReference>
<feature type="domain" description="Alpha-D-phosphohexomutase alpha/beta/alpha" evidence="15">
    <location>
        <begin position="16"/>
        <end position="154"/>
    </location>
</feature>
<dbReference type="PANTHER" id="PTHR22573">
    <property type="entry name" value="PHOSPHOHEXOMUTASE FAMILY MEMBER"/>
    <property type="match status" value="1"/>
</dbReference>
<evidence type="ECO:0000256" key="12">
    <source>
        <dbReference type="ARBA" id="ARBA00049409"/>
    </source>
</evidence>
<dbReference type="InterPro" id="IPR005844">
    <property type="entry name" value="A-D-PHexomutase_a/b/a-I"/>
</dbReference>
<dbReference type="AlphaFoldDB" id="A0A9P6HDP9"/>
<name>A0A9P6HDP9_9AGAM</name>
<dbReference type="InterPro" id="IPR016055">
    <property type="entry name" value="A-D-PHexomutase_a/b/a-I/II/III"/>
</dbReference>
<evidence type="ECO:0000256" key="6">
    <source>
        <dbReference type="ARBA" id="ARBA00022553"/>
    </source>
</evidence>
<dbReference type="InterPro" id="IPR005841">
    <property type="entry name" value="Alpha-D-phosphohexomutase_SF"/>
</dbReference>
<gene>
    <name evidence="18" type="ORF">BJ322DRAFT_1140685</name>
</gene>
<dbReference type="FunFam" id="3.40.120.10:FF:000004">
    <property type="entry name" value="Phosphoglucomutase 5"/>
    <property type="match status" value="1"/>
</dbReference>
<sequence>MTCQTKTIATKPFDGQKPGTSGLRKRVKVFQQEHYTENFVQAILDSIQPKGFTLVIGGDGRYFSPEAVQIIIKIAAANEVSKLIIGANGILSTPAASNVIRKYKADGGILLTASHNPGGPNNDFGIKYNVSNGGPAPENVTDKIFERTKTITEYKVIELEPVDLSKIGETTYGHLKIEIIDSVADYVQLLKSIFDFDLIKNFLTHTEGFDVLFDGLHGVTGPYARAILIEELGLPESSTQNCIPSPDFGGGHPDPNLTYAHSLVEAVEKHEIAFGAASDGDGDRNMIYGKGAFVTPSDSVAIIADWAESIPYFKDGVKGLARSMPTSAAIDLVAKKKGFEYFEVPTGWKFFGNLMDAGRLSICGEESFGTGSDHIREKDGIWAVIAWLNILAAANKASPNKLLGINDLLLRHYKIYGRSFFSRYDYEEVESAAAQKLVDELEEAITTGSLIGTEHKSKSTGASFKVAKTYNFNYTDPIDGSVSKNQGQVVTFEDGSRVVWRLSGTGSQGATVRMYIERYLEAKADEKELMRDAQEGLKGLIEVALELSKLPEFLGRDKPTVIT</sequence>
<keyword evidence="7 13" id="KW-0479">Metal-binding</keyword>
<dbReference type="InterPro" id="IPR036900">
    <property type="entry name" value="A-D-PHexomutase_C_sf"/>
</dbReference>
<dbReference type="Gene3D" id="3.40.120.10">
    <property type="entry name" value="Alpha-D-Glucose-1,6-Bisphosphate, subunit A, domain 3"/>
    <property type="match status" value="3"/>
</dbReference>
<feature type="domain" description="Alpha-D-phosphohexomutase alpha/beta/alpha" evidence="17">
    <location>
        <begin position="300"/>
        <end position="401"/>
    </location>
</feature>
<evidence type="ECO:0000313" key="18">
    <source>
        <dbReference type="EMBL" id="KAF9785040.1"/>
    </source>
</evidence>
<keyword evidence="8 13" id="KW-0460">Magnesium</keyword>
<comment type="catalytic activity">
    <reaction evidence="1">
        <text>alpha-D-glucose 1-phosphate = alpha-D-glucose 6-phosphate</text>
        <dbReference type="Rhea" id="RHEA:23536"/>
        <dbReference type="ChEBI" id="CHEBI:58225"/>
        <dbReference type="ChEBI" id="CHEBI:58601"/>
        <dbReference type="EC" id="5.4.2.2"/>
    </reaction>
</comment>
<keyword evidence="9" id="KW-0413">Isomerase</keyword>
<dbReference type="GO" id="GO:0005829">
    <property type="term" value="C:cytosol"/>
    <property type="evidence" value="ECO:0007669"/>
    <property type="project" value="TreeGrafter"/>
</dbReference>
<evidence type="ECO:0000256" key="7">
    <source>
        <dbReference type="ARBA" id="ARBA00022723"/>
    </source>
</evidence>
<keyword evidence="5" id="KW-0313">Glucose metabolism</keyword>
<dbReference type="FunFam" id="3.40.120.10:FF:000005">
    <property type="entry name" value="Phosphoglucomutase 5"/>
    <property type="match status" value="1"/>
</dbReference>
<evidence type="ECO:0000256" key="4">
    <source>
        <dbReference type="ARBA" id="ARBA00012728"/>
    </source>
</evidence>
<dbReference type="EC" id="5.4.2.2" evidence="4"/>
<protein>
    <recommendedName>
        <fullName evidence="4">phosphoglucomutase (alpha-D-glucose-1,6-bisphosphate-dependent)</fullName>
        <ecNumber evidence="4">5.4.2.2</ecNumber>
    </recommendedName>
</protein>
<comment type="caution">
    <text evidence="18">The sequence shown here is derived from an EMBL/GenBank/DDBJ whole genome shotgun (WGS) entry which is preliminary data.</text>
</comment>
<dbReference type="GO" id="GO:0004614">
    <property type="term" value="F:phosphoglucomutase activity"/>
    <property type="evidence" value="ECO:0007669"/>
    <property type="project" value="UniProtKB-EC"/>
</dbReference>
<dbReference type="GO" id="GO:0000287">
    <property type="term" value="F:magnesium ion binding"/>
    <property type="evidence" value="ECO:0007669"/>
    <property type="project" value="InterPro"/>
</dbReference>
<comment type="catalytic activity">
    <reaction evidence="11">
        <text>alpha-D-glucose 1,6-bisphosphate + L-seryl-[protein] = O-phospho-L-seryl-[protein] + alpha-D-glucose 6-phosphate</text>
        <dbReference type="Rhea" id="RHEA:68752"/>
        <dbReference type="Rhea" id="RHEA-COMP:9863"/>
        <dbReference type="Rhea" id="RHEA-COMP:11604"/>
        <dbReference type="ChEBI" id="CHEBI:29999"/>
        <dbReference type="ChEBI" id="CHEBI:58225"/>
        <dbReference type="ChEBI" id="CHEBI:58392"/>
        <dbReference type="ChEBI" id="CHEBI:83421"/>
    </reaction>
</comment>
<evidence type="ECO:0000256" key="13">
    <source>
        <dbReference type="RuleBase" id="RU004326"/>
    </source>
</evidence>
<dbReference type="CDD" id="cd03085">
    <property type="entry name" value="PGM1"/>
    <property type="match status" value="1"/>
</dbReference>
<feature type="domain" description="Alpha-D-phosphohexomutase alpha/beta/alpha" evidence="16">
    <location>
        <begin position="185"/>
        <end position="288"/>
    </location>
</feature>
<feature type="region of interest" description="Disordered" evidence="14">
    <location>
        <begin position="1"/>
        <end position="20"/>
    </location>
</feature>
<dbReference type="GO" id="GO:0006006">
    <property type="term" value="P:glucose metabolic process"/>
    <property type="evidence" value="ECO:0007669"/>
    <property type="project" value="UniProtKB-KW"/>
</dbReference>
<proteinExistence type="inferred from homology"/>
<dbReference type="Gene3D" id="3.30.310.50">
    <property type="entry name" value="Alpha-D-phosphohexomutase, C-terminal domain"/>
    <property type="match status" value="1"/>
</dbReference>
<comment type="cofactor">
    <cofactor evidence="2">
        <name>Mg(2+)</name>
        <dbReference type="ChEBI" id="CHEBI:18420"/>
    </cofactor>
</comment>
<dbReference type="EMBL" id="WIUZ02000007">
    <property type="protein sequence ID" value="KAF9785040.1"/>
    <property type="molecule type" value="Genomic_DNA"/>
</dbReference>
<evidence type="ECO:0000259" key="17">
    <source>
        <dbReference type="Pfam" id="PF02880"/>
    </source>
</evidence>
<dbReference type="SUPFAM" id="SSF55957">
    <property type="entry name" value="Phosphoglucomutase, C-terminal domain"/>
    <property type="match status" value="1"/>
</dbReference>
<comment type="catalytic activity">
    <reaction evidence="12">
        <text>O-phospho-L-seryl-[protein] + alpha-D-glucose 1-phosphate = alpha-D-glucose 1,6-bisphosphate + L-seryl-[protein]</text>
        <dbReference type="Rhea" id="RHEA:68748"/>
        <dbReference type="Rhea" id="RHEA-COMP:9863"/>
        <dbReference type="Rhea" id="RHEA-COMP:11604"/>
        <dbReference type="ChEBI" id="CHEBI:29999"/>
        <dbReference type="ChEBI" id="CHEBI:58392"/>
        <dbReference type="ChEBI" id="CHEBI:58601"/>
        <dbReference type="ChEBI" id="CHEBI:83421"/>
    </reaction>
</comment>